<evidence type="ECO:0000256" key="5">
    <source>
        <dbReference type="ARBA" id="ARBA00023125"/>
    </source>
</evidence>
<dbReference type="OrthoDB" id="550883at2759"/>
<dbReference type="SMART" id="SM00380">
    <property type="entry name" value="AP2"/>
    <property type="match status" value="1"/>
</dbReference>
<dbReference type="InterPro" id="IPR001471">
    <property type="entry name" value="AP2/ERF_dom"/>
</dbReference>
<dbReference type="CDD" id="cd00018">
    <property type="entry name" value="AP2"/>
    <property type="match status" value="1"/>
</dbReference>
<organism evidence="12 13">
    <name type="scientific">Cynara cardunculus var. scolymus</name>
    <name type="common">Globe artichoke</name>
    <name type="synonym">Cynara scolymus</name>
    <dbReference type="NCBI Taxonomy" id="59895"/>
    <lineage>
        <taxon>Eukaryota</taxon>
        <taxon>Viridiplantae</taxon>
        <taxon>Streptophyta</taxon>
        <taxon>Embryophyta</taxon>
        <taxon>Tracheophyta</taxon>
        <taxon>Spermatophyta</taxon>
        <taxon>Magnoliopsida</taxon>
        <taxon>eudicotyledons</taxon>
        <taxon>Gunneridae</taxon>
        <taxon>Pentapetalae</taxon>
        <taxon>asterids</taxon>
        <taxon>campanulids</taxon>
        <taxon>Asterales</taxon>
        <taxon>Asteraceae</taxon>
        <taxon>Carduoideae</taxon>
        <taxon>Cardueae</taxon>
        <taxon>Carduinae</taxon>
        <taxon>Cynara</taxon>
    </lineage>
</organism>
<dbReference type="Pfam" id="PF00847">
    <property type="entry name" value="AP2"/>
    <property type="match status" value="1"/>
</dbReference>
<keyword evidence="5" id="KW-0238">DNA-binding</keyword>
<evidence type="ECO:0000256" key="1">
    <source>
        <dbReference type="ARBA" id="ARBA00004123"/>
    </source>
</evidence>
<keyword evidence="2" id="KW-0611">Plant defense</keyword>
<dbReference type="EMBL" id="LEKV01003612">
    <property type="protein sequence ID" value="KVH99321.1"/>
    <property type="molecule type" value="Genomic_DNA"/>
</dbReference>
<dbReference type="FunFam" id="3.30.730.10:FF:000001">
    <property type="entry name" value="Ethylene-responsive transcription factor 2"/>
    <property type="match status" value="1"/>
</dbReference>
<dbReference type="GO" id="GO:0005634">
    <property type="term" value="C:nucleus"/>
    <property type="evidence" value="ECO:0007669"/>
    <property type="project" value="UniProtKB-SubCell"/>
</dbReference>
<evidence type="ECO:0000313" key="12">
    <source>
        <dbReference type="EMBL" id="KVH99321.1"/>
    </source>
</evidence>
<keyword evidence="8" id="KW-0539">Nucleus</keyword>
<dbReference type="Gramene" id="KVH99321">
    <property type="protein sequence ID" value="KVH99321"/>
    <property type="gene ID" value="Ccrd_022449"/>
</dbReference>
<gene>
    <name evidence="12" type="ORF">Ccrd_022449</name>
</gene>
<dbReference type="PRINTS" id="PR00367">
    <property type="entry name" value="ETHRSPELEMNT"/>
</dbReference>
<dbReference type="Gene3D" id="3.30.730.10">
    <property type="entry name" value="AP2/ERF domain"/>
    <property type="match status" value="1"/>
</dbReference>
<keyword evidence="6" id="KW-0010">Activator</keyword>
<evidence type="ECO:0000259" key="11">
    <source>
        <dbReference type="PROSITE" id="PS51032"/>
    </source>
</evidence>
<dbReference type="PANTHER" id="PTHR31241:SF62">
    <property type="entry name" value="DEHYDRATION-RESPONSIVE ELEMENT-BINDING PROTEIN 2D"/>
    <property type="match status" value="1"/>
</dbReference>
<dbReference type="PANTHER" id="PTHR31241">
    <property type="entry name" value="DEHYDRATION-RESPONSIVE ELEMENT-BINDING PROTEIN 2C"/>
    <property type="match status" value="1"/>
</dbReference>
<evidence type="ECO:0000256" key="10">
    <source>
        <dbReference type="SAM" id="MobiDB-lite"/>
    </source>
</evidence>
<feature type="domain" description="AP2/ERF" evidence="11">
    <location>
        <begin position="48"/>
        <end position="105"/>
    </location>
</feature>
<keyword evidence="3" id="KW-0805">Transcription regulation</keyword>
<evidence type="ECO:0000256" key="6">
    <source>
        <dbReference type="ARBA" id="ARBA00023159"/>
    </source>
</evidence>
<evidence type="ECO:0000256" key="4">
    <source>
        <dbReference type="ARBA" id="ARBA00023016"/>
    </source>
</evidence>
<sequence>MSYVLVVGNKDGDGGARRREARKPPAARASSRKGHMKGKGGPLNAACTFKGVRQRTWGRWVSEIREPKHGERLWLGTFNTAREAALAYDAAARKLYGPNAELNLPDEVAAPPPRPIASRRAAAVMAAAAARARYHRLLLEIKMKQEIEKQKEMEMQAYLLQVQQVQVQQMQMVVNGGIAVAVSGYDHHDLTNYGSRSTDYRKTVGMGFEDMMKSNLNTKLPEFDDSQMWVEAASTMDYQIQAIGDPGIAAHTFDDAIGIDLKHPLMM</sequence>
<dbReference type="AlphaFoldDB" id="A0A103XYP3"/>
<evidence type="ECO:0000256" key="3">
    <source>
        <dbReference type="ARBA" id="ARBA00023015"/>
    </source>
</evidence>
<comment type="subcellular location">
    <subcellularLocation>
        <location evidence="1">Nucleus</location>
    </subcellularLocation>
</comment>
<dbReference type="SUPFAM" id="SSF54171">
    <property type="entry name" value="DNA-binding domain"/>
    <property type="match status" value="1"/>
</dbReference>
<dbReference type="Proteomes" id="UP000243975">
    <property type="component" value="Unassembled WGS sequence"/>
</dbReference>
<evidence type="ECO:0000256" key="2">
    <source>
        <dbReference type="ARBA" id="ARBA00022821"/>
    </source>
</evidence>
<evidence type="ECO:0000256" key="8">
    <source>
        <dbReference type="ARBA" id="ARBA00023242"/>
    </source>
</evidence>
<dbReference type="InterPro" id="IPR036955">
    <property type="entry name" value="AP2/ERF_dom_sf"/>
</dbReference>
<dbReference type="STRING" id="59895.A0A103XYP3"/>
<dbReference type="GO" id="GO:0000976">
    <property type="term" value="F:transcription cis-regulatory region binding"/>
    <property type="evidence" value="ECO:0007669"/>
    <property type="project" value="TreeGrafter"/>
</dbReference>
<reference evidence="12 13" key="1">
    <citation type="journal article" date="2016" name="Sci. Rep.">
        <title>The genome sequence of the outbreeding globe artichoke constructed de novo incorporating a phase-aware low-pass sequencing strategy of F1 progeny.</title>
        <authorList>
            <person name="Scaglione D."/>
            <person name="Reyes-Chin-Wo S."/>
            <person name="Acquadro A."/>
            <person name="Froenicke L."/>
            <person name="Portis E."/>
            <person name="Beitel C."/>
            <person name="Tirone M."/>
            <person name="Mauro R."/>
            <person name="Lo Monaco A."/>
            <person name="Mauromicale G."/>
            <person name="Faccioli P."/>
            <person name="Cattivelli L."/>
            <person name="Rieseberg L."/>
            <person name="Michelmore R."/>
            <person name="Lanteri S."/>
        </authorList>
    </citation>
    <scope>NUCLEOTIDE SEQUENCE [LARGE SCALE GENOMIC DNA]</scope>
    <source>
        <strain evidence="12">2C</strain>
    </source>
</reference>
<dbReference type="InterPro" id="IPR016177">
    <property type="entry name" value="DNA-bd_dom_sf"/>
</dbReference>
<comment type="similarity">
    <text evidence="9">Belongs to the AP2/ERF transcription factor family. ERF subfamily.</text>
</comment>
<dbReference type="GO" id="GO:0003700">
    <property type="term" value="F:DNA-binding transcription factor activity"/>
    <property type="evidence" value="ECO:0007669"/>
    <property type="project" value="InterPro"/>
</dbReference>
<evidence type="ECO:0000313" key="13">
    <source>
        <dbReference type="Proteomes" id="UP000243975"/>
    </source>
</evidence>
<dbReference type="PROSITE" id="PS51032">
    <property type="entry name" value="AP2_ERF"/>
    <property type="match status" value="1"/>
</dbReference>
<dbReference type="GO" id="GO:0045893">
    <property type="term" value="P:positive regulation of DNA-templated transcription"/>
    <property type="evidence" value="ECO:0007669"/>
    <property type="project" value="TreeGrafter"/>
</dbReference>
<proteinExistence type="inferred from homology"/>
<feature type="region of interest" description="Disordered" evidence="10">
    <location>
        <begin position="11"/>
        <end position="45"/>
    </location>
</feature>
<keyword evidence="7" id="KW-0804">Transcription</keyword>
<comment type="caution">
    <text evidence="12">The sequence shown here is derived from an EMBL/GenBank/DDBJ whole genome shotgun (WGS) entry which is preliminary data.</text>
</comment>
<evidence type="ECO:0000256" key="7">
    <source>
        <dbReference type="ARBA" id="ARBA00023163"/>
    </source>
</evidence>
<name>A0A103XYP3_CYNCS</name>
<keyword evidence="4" id="KW-0346">Stress response</keyword>
<protein>
    <submittedName>
        <fullName evidence="12">AP2/ERF domain-containing protein</fullName>
    </submittedName>
</protein>
<dbReference type="GO" id="GO:0006952">
    <property type="term" value="P:defense response"/>
    <property type="evidence" value="ECO:0007669"/>
    <property type="project" value="UniProtKB-KW"/>
</dbReference>
<accession>A0A103XYP3</accession>
<evidence type="ECO:0000256" key="9">
    <source>
        <dbReference type="ARBA" id="ARBA00024343"/>
    </source>
</evidence>
<keyword evidence="13" id="KW-1185">Reference proteome</keyword>